<reference evidence="2" key="1">
    <citation type="thesis" date="2020" institute="ProQuest LLC" country="789 East Eisenhower Parkway, Ann Arbor, MI, USA">
        <title>Comparative Genomics and Chromosome Evolution.</title>
        <authorList>
            <person name="Mudd A.B."/>
        </authorList>
    </citation>
    <scope>NUCLEOTIDE SEQUENCE</scope>
    <source>
        <strain evidence="2">Female2</strain>
        <tissue evidence="2">Blood</tissue>
    </source>
</reference>
<evidence type="ECO:0008006" key="4">
    <source>
        <dbReference type="Google" id="ProtNLM"/>
    </source>
</evidence>
<feature type="chain" id="PRO_5035746218" description="Secreted protein" evidence="1">
    <location>
        <begin position="25"/>
        <end position="95"/>
    </location>
</feature>
<evidence type="ECO:0000256" key="1">
    <source>
        <dbReference type="SAM" id="SignalP"/>
    </source>
</evidence>
<proteinExistence type="predicted"/>
<keyword evidence="3" id="KW-1185">Reference proteome</keyword>
<name>A0A8T2J488_9PIPI</name>
<protein>
    <recommendedName>
        <fullName evidence="4">Secreted protein</fullName>
    </recommendedName>
</protein>
<gene>
    <name evidence="2" type="ORF">GDO86_008265</name>
</gene>
<evidence type="ECO:0000313" key="2">
    <source>
        <dbReference type="EMBL" id="KAG8437491.1"/>
    </source>
</evidence>
<sequence length="95" mass="10861">MKMFTPFMLPKDLLFFCFYKVAFASQNKSAAISSLSPGPFTNRNSVFLSMRLLGEGNQMFNLQKKKIYRKKDESVISRLPQTRNKTVSTGAKEKV</sequence>
<dbReference type="EMBL" id="JAACNH010000007">
    <property type="protein sequence ID" value="KAG8437491.1"/>
    <property type="molecule type" value="Genomic_DNA"/>
</dbReference>
<evidence type="ECO:0000313" key="3">
    <source>
        <dbReference type="Proteomes" id="UP000812440"/>
    </source>
</evidence>
<organism evidence="2 3">
    <name type="scientific">Hymenochirus boettgeri</name>
    <name type="common">Congo dwarf clawed frog</name>
    <dbReference type="NCBI Taxonomy" id="247094"/>
    <lineage>
        <taxon>Eukaryota</taxon>
        <taxon>Metazoa</taxon>
        <taxon>Chordata</taxon>
        <taxon>Craniata</taxon>
        <taxon>Vertebrata</taxon>
        <taxon>Euteleostomi</taxon>
        <taxon>Amphibia</taxon>
        <taxon>Batrachia</taxon>
        <taxon>Anura</taxon>
        <taxon>Pipoidea</taxon>
        <taxon>Pipidae</taxon>
        <taxon>Pipinae</taxon>
        <taxon>Hymenochirus</taxon>
    </lineage>
</organism>
<keyword evidence="1" id="KW-0732">Signal</keyword>
<comment type="caution">
    <text evidence="2">The sequence shown here is derived from an EMBL/GenBank/DDBJ whole genome shotgun (WGS) entry which is preliminary data.</text>
</comment>
<accession>A0A8T2J488</accession>
<dbReference type="AlphaFoldDB" id="A0A8T2J488"/>
<feature type="signal peptide" evidence="1">
    <location>
        <begin position="1"/>
        <end position="24"/>
    </location>
</feature>
<dbReference type="Proteomes" id="UP000812440">
    <property type="component" value="Chromosome 4"/>
</dbReference>